<feature type="region of interest" description="Disordered" evidence="1">
    <location>
        <begin position="1"/>
        <end position="89"/>
    </location>
</feature>
<dbReference type="PANTHER" id="PTHR21669">
    <property type="entry name" value="CAPZ-INTERACTING PROTEIN AND RELATED PROTEINS"/>
    <property type="match status" value="1"/>
</dbReference>
<sequence length="986" mass="110155">MQEGGVSVVPLLSGNGNSTAGPSQGAPAAGKGSVSTTIAQGVALASRGGASSSSAQGLSLPSRGGMSASAFQAASNTPRGGVTTSAFQGAVNPPRQRFYVELKEGETNVVSWKKLLKDAQKHLTPPVAEAPAGANPALEARFAPERAGSVHTNNGAVQEALPPPPNRFSSVIEKIERLYKGGDSEEEEGDASPDDSQYDTEDDFIDDTELNEYFSVEKSKTKHTGFFVNRGKLEKVNEAPASPPAHVPRKRKRRDMKTIAAEKIVEESAKKRVNTGLRLKDAARKSLVSHAAERMAVTSTSQYRSSDQSSVPKLKKRLKPILEGRDKSAEQVLTATVENLNREILKVAKVEDTMRESSAKAPMTIVELSDDDNDPVEVSRQAVDNERRVVEYSKKQLTRQHETGQAAVDERTYSRAAKVSADERQPRDSSKETRSPVNLSKVSFPGPKEVSPGKRAGWPKGTVLERAIHDLEKGVAESFPFRGDKEDKQKAIEIAEAQGGKSKRMPRDVKQKLAKVARLAARQGKIPDELIDRLMTILGHVMRLRTLKRNLKSMVELGVTAKLEKDVRLLSMKREVTELVKTRVSHQAVDAEQRDGSSDDFQSASGSGDVGGRFVNGRYKWDQATEDRICDLYDQYVEGMDEHKGPQIRKLYLELAELWPEGWMDNHGIKGAVFRAKERQRKQNKLKMGEEKRRRKEALMSEKRNFDSAVERHTSTSSAPTYVPPVKALPSSKEKLTIKSSSKQRVHESSRRVDEDNRRVGEEVSNRHVEEIRRLVVEEKRRGSEQRLDDRPSKRIDESGMNRENGFHSSLAKEKQKLRLEDGMKVRRSEDLLSVKRKLPRKNYEGKIIEHSARKRPKKEISDNHGIDIGRSANHSLLTSPLQKLKRKKLRPTSEAKPYPSLRISPSSVHVSSKTERYLSSSYLPSNRSSGITTGRSGDSDRIREDRPRENREDRVREMMDRPREMTDRPRDVARWPSEASRLLKD</sequence>
<feature type="compositionally biased region" description="Acidic residues" evidence="1">
    <location>
        <begin position="184"/>
        <end position="202"/>
    </location>
</feature>
<dbReference type="EMBL" id="KZ772714">
    <property type="protein sequence ID" value="PTQ40020.1"/>
    <property type="molecule type" value="Genomic_DNA"/>
</dbReference>
<feature type="region of interest" description="Disordered" evidence="1">
    <location>
        <begin position="584"/>
        <end position="609"/>
    </location>
</feature>
<name>A0A2R6X1P4_MARPO</name>
<dbReference type="InterPro" id="IPR014840">
    <property type="entry name" value="HRD"/>
</dbReference>
<feature type="compositionally biased region" description="Basic and acidic residues" evidence="1">
    <location>
        <begin position="420"/>
        <end position="434"/>
    </location>
</feature>
<evidence type="ECO:0000259" key="2">
    <source>
        <dbReference type="Pfam" id="PF08729"/>
    </source>
</evidence>
<dbReference type="AlphaFoldDB" id="A0A2R6X1P4"/>
<dbReference type="GO" id="GO:0006325">
    <property type="term" value="P:chromatin organization"/>
    <property type="evidence" value="ECO:0000318"/>
    <property type="project" value="GO_Central"/>
</dbReference>
<dbReference type="Gramene" id="Mp2g14320.1">
    <property type="protein sequence ID" value="Mp2g14320.1.cds"/>
    <property type="gene ID" value="Mp2g14320"/>
</dbReference>
<dbReference type="Proteomes" id="UP000244005">
    <property type="component" value="Unassembled WGS sequence"/>
</dbReference>
<feature type="compositionally biased region" description="Low complexity" evidence="1">
    <location>
        <begin position="918"/>
        <end position="930"/>
    </location>
</feature>
<feature type="region of interest" description="Disordered" evidence="1">
    <location>
        <begin position="353"/>
        <end position="458"/>
    </location>
</feature>
<accession>A0A2R6X1P4</accession>
<feature type="compositionally biased region" description="Low complexity" evidence="1">
    <location>
        <begin position="298"/>
        <end position="310"/>
    </location>
</feature>
<feature type="region of interest" description="Disordered" evidence="1">
    <location>
        <begin position="846"/>
        <end position="986"/>
    </location>
</feature>
<feature type="domain" description="Hpc2-related" evidence="2">
    <location>
        <begin position="187"/>
        <end position="234"/>
    </location>
</feature>
<organism evidence="3 4">
    <name type="scientific">Marchantia polymorpha</name>
    <name type="common">Common liverwort</name>
    <name type="synonym">Marchantia aquatica</name>
    <dbReference type="NCBI Taxonomy" id="3197"/>
    <lineage>
        <taxon>Eukaryota</taxon>
        <taxon>Viridiplantae</taxon>
        <taxon>Streptophyta</taxon>
        <taxon>Embryophyta</taxon>
        <taxon>Marchantiophyta</taxon>
        <taxon>Marchantiopsida</taxon>
        <taxon>Marchantiidae</taxon>
        <taxon>Marchantiales</taxon>
        <taxon>Marchantiaceae</taxon>
        <taxon>Marchantia</taxon>
    </lineage>
</organism>
<gene>
    <name evidence="3" type="ORF">MARPO_0042s0059</name>
</gene>
<dbReference type="PANTHER" id="PTHR21669:SF28">
    <property type="entry name" value="YEMANUCLEIN"/>
    <property type="match status" value="1"/>
</dbReference>
<evidence type="ECO:0000313" key="4">
    <source>
        <dbReference type="Proteomes" id="UP000244005"/>
    </source>
</evidence>
<feature type="compositionally biased region" description="Polar residues" evidence="1">
    <location>
        <begin position="873"/>
        <end position="882"/>
    </location>
</feature>
<feature type="region of interest" description="Disordered" evidence="1">
    <location>
        <begin position="295"/>
        <end position="317"/>
    </location>
</feature>
<feature type="region of interest" description="Disordered" evidence="1">
    <location>
        <begin position="180"/>
        <end position="202"/>
    </location>
</feature>
<feature type="region of interest" description="Disordered" evidence="1">
    <location>
        <begin position="679"/>
        <end position="765"/>
    </location>
</feature>
<evidence type="ECO:0000313" key="3">
    <source>
        <dbReference type="EMBL" id="PTQ40020.1"/>
    </source>
</evidence>
<keyword evidence="4" id="KW-1185">Reference proteome</keyword>
<dbReference type="GO" id="GO:0005634">
    <property type="term" value="C:nucleus"/>
    <property type="evidence" value="ECO:0000318"/>
    <property type="project" value="GO_Central"/>
</dbReference>
<proteinExistence type="predicted"/>
<reference evidence="4" key="1">
    <citation type="journal article" date="2017" name="Cell">
        <title>Insights into land plant evolution garnered from the Marchantia polymorpha genome.</title>
        <authorList>
            <person name="Bowman J.L."/>
            <person name="Kohchi T."/>
            <person name="Yamato K.T."/>
            <person name="Jenkins J."/>
            <person name="Shu S."/>
            <person name="Ishizaki K."/>
            <person name="Yamaoka S."/>
            <person name="Nishihama R."/>
            <person name="Nakamura Y."/>
            <person name="Berger F."/>
            <person name="Adam C."/>
            <person name="Aki S.S."/>
            <person name="Althoff F."/>
            <person name="Araki T."/>
            <person name="Arteaga-Vazquez M.A."/>
            <person name="Balasubrmanian S."/>
            <person name="Barry K."/>
            <person name="Bauer D."/>
            <person name="Boehm C.R."/>
            <person name="Briginshaw L."/>
            <person name="Caballero-Perez J."/>
            <person name="Catarino B."/>
            <person name="Chen F."/>
            <person name="Chiyoda S."/>
            <person name="Chovatia M."/>
            <person name="Davies K.M."/>
            <person name="Delmans M."/>
            <person name="Demura T."/>
            <person name="Dierschke T."/>
            <person name="Dolan L."/>
            <person name="Dorantes-Acosta A.E."/>
            <person name="Eklund D.M."/>
            <person name="Florent S.N."/>
            <person name="Flores-Sandoval E."/>
            <person name="Fujiyama A."/>
            <person name="Fukuzawa H."/>
            <person name="Galik B."/>
            <person name="Grimanelli D."/>
            <person name="Grimwood J."/>
            <person name="Grossniklaus U."/>
            <person name="Hamada T."/>
            <person name="Haseloff J."/>
            <person name="Hetherington A.J."/>
            <person name="Higo A."/>
            <person name="Hirakawa Y."/>
            <person name="Hundley H.N."/>
            <person name="Ikeda Y."/>
            <person name="Inoue K."/>
            <person name="Inoue S.I."/>
            <person name="Ishida S."/>
            <person name="Jia Q."/>
            <person name="Kakita M."/>
            <person name="Kanazawa T."/>
            <person name="Kawai Y."/>
            <person name="Kawashima T."/>
            <person name="Kennedy M."/>
            <person name="Kinose K."/>
            <person name="Kinoshita T."/>
            <person name="Kohara Y."/>
            <person name="Koide E."/>
            <person name="Komatsu K."/>
            <person name="Kopischke S."/>
            <person name="Kubo M."/>
            <person name="Kyozuka J."/>
            <person name="Lagercrantz U."/>
            <person name="Lin S.S."/>
            <person name="Lindquist E."/>
            <person name="Lipzen A.M."/>
            <person name="Lu C.W."/>
            <person name="De Luna E."/>
            <person name="Martienssen R.A."/>
            <person name="Minamino N."/>
            <person name="Mizutani M."/>
            <person name="Mizutani M."/>
            <person name="Mochizuki N."/>
            <person name="Monte I."/>
            <person name="Mosher R."/>
            <person name="Nagasaki H."/>
            <person name="Nakagami H."/>
            <person name="Naramoto S."/>
            <person name="Nishitani K."/>
            <person name="Ohtani M."/>
            <person name="Okamoto T."/>
            <person name="Okumura M."/>
            <person name="Phillips J."/>
            <person name="Pollak B."/>
            <person name="Reinders A."/>
            <person name="Rovekamp M."/>
            <person name="Sano R."/>
            <person name="Sawa S."/>
            <person name="Schmid M.W."/>
            <person name="Shirakawa M."/>
            <person name="Solano R."/>
            <person name="Spunde A."/>
            <person name="Suetsugu N."/>
            <person name="Sugano S."/>
            <person name="Sugiyama A."/>
            <person name="Sun R."/>
            <person name="Suzuki Y."/>
            <person name="Takenaka M."/>
            <person name="Takezawa D."/>
            <person name="Tomogane H."/>
            <person name="Tsuzuki M."/>
            <person name="Ueda T."/>
            <person name="Umeda M."/>
            <person name="Ward J.M."/>
            <person name="Watanabe Y."/>
            <person name="Yazaki K."/>
            <person name="Yokoyama R."/>
            <person name="Yoshitake Y."/>
            <person name="Yotsui I."/>
            <person name="Zachgo S."/>
            <person name="Schmutz J."/>
        </authorList>
    </citation>
    <scope>NUCLEOTIDE SEQUENCE [LARGE SCALE GENOMIC DNA]</scope>
    <source>
        <strain evidence="4">Tak-1</strain>
    </source>
</reference>
<feature type="compositionally biased region" description="Basic and acidic residues" evidence="1">
    <location>
        <begin position="687"/>
        <end position="714"/>
    </location>
</feature>
<protein>
    <recommendedName>
        <fullName evidence="2">Hpc2-related domain-containing protein</fullName>
    </recommendedName>
</protein>
<feature type="region of interest" description="Disordered" evidence="1">
    <location>
        <begin position="781"/>
        <end position="805"/>
    </location>
</feature>
<feature type="compositionally biased region" description="Basic and acidic residues" evidence="1">
    <location>
        <begin position="938"/>
        <end position="974"/>
    </location>
</feature>
<feature type="compositionally biased region" description="Basic and acidic residues" evidence="1">
    <location>
        <begin position="781"/>
        <end position="801"/>
    </location>
</feature>
<feature type="compositionally biased region" description="Low complexity" evidence="1">
    <location>
        <begin position="41"/>
        <end position="62"/>
    </location>
</feature>
<feature type="compositionally biased region" description="Basic and acidic residues" evidence="1">
    <location>
        <begin position="745"/>
        <end position="765"/>
    </location>
</feature>
<feature type="compositionally biased region" description="Basic and acidic residues" evidence="1">
    <location>
        <begin position="859"/>
        <end position="868"/>
    </location>
</feature>
<dbReference type="Pfam" id="PF08729">
    <property type="entry name" value="HUN"/>
    <property type="match status" value="1"/>
</dbReference>
<dbReference type="OrthoDB" id="68076at2759"/>
<feature type="compositionally biased region" description="Polar residues" evidence="1">
    <location>
        <begin position="69"/>
        <end position="87"/>
    </location>
</feature>
<dbReference type="OMA" id="MDNHGIR"/>
<evidence type="ECO:0000256" key="1">
    <source>
        <dbReference type="SAM" id="MobiDB-lite"/>
    </source>
</evidence>
<feature type="compositionally biased region" description="Basic and acidic residues" evidence="1">
    <location>
        <begin position="383"/>
        <end position="413"/>
    </location>
</feature>